<dbReference type="PROSITE" id="PS50006">
    <property type="entry name" value="FHA_DOMAIN"/>
    <property type="match status" value="1"/>
</dbReference>
<keyword evidence="3" id="KW-0539">Nucleus</keyword>
<dbReference type="InterPro" id="IPR052435">
    <property type="entry name" value="YY1-Transcr_Regul"/>
</dbReference>
<evidence type="ECO:0000256" key="3">
    <source>
        <dbReference type="ARBA" id="ARBA00023242"/>
    </source>
</evidence>
<feature type="compositionally biased region" description="Basic residues" evidence="4">
    <location>
        <begin position="373"/>
        <end position="386"/>
    </location>
</feature>
<feature type="compositionally biased region" description="Acidic residues" evidence="4">
    <location>
        <begin position="35"/>
        <end position="45"/>
    </location>
</feature>
<feature type="compositionally biased region" description="Low complexity" evidence="4">
    <location>
        <begin position="1077"/>
        <end position="1087"/>
    </location>
</feature>
<feature type="compositionally biased region" description="Basic and acidic residues" evidence="4">
    <location>
        <begin position="198"/>
        <end position="214"/>
    </location>
</feature>
<feature type="compositionally biased region" description="Basic and acidic residues" evidence="4">
    <location>
        <begin position="180"/>
        <end position="190"/>
    </location>
</feature>
<dbReference type="InterPro" id="IPR001005">
    <property type="entry name" value="SANT/Myb"/>
</dbReference>
<dbReference type="CDD" id="cd00167">
    <property type="entry name" value="SANT"/>
    <property type="match status" value="1"/>
</dbReference>
<feature type="compositionally biased region" description="Acidic residues" evidence="4">
    <location>
        <begin position="339"/>
        <end position="351"/>
    </location>
</feature>
<dbReference type="STRING" id="296587.C1E7G7"/>
<dbReference type="OrthoDB" id="515666at2759"/>
<feature type="compositionally biased region" description="Basic and acidic residues" evidence="4">
    <location>
        <begin position="1031"/>
        <end position="1042"/>
    </location>
</feature>
<keyword evidence="7" id="KW-1185">Reference proteome</keyword>
<dbReference type="PANTHER" id="PTHR16088">
    <property type="entry name" value="YY1 ASSOCIATED PROTEIN-RELATED"/>
    <property type="match status" value="1"/>
</dbReference>
<accession>C1E7G7</accession>
<dbReference type="InterPro" id="IPR000253">
    <property type="entry name" value="FHA_dom"/>
</dbReference>
<feature type="compositionally biased region" description="Acidic residues" evidence="4">
    <location>
        <begin position="55"/>
        <end position="110"/>
    </location>
</feature>
<gene>
    <name evidence="6" type="ORF">MICPUN_58997</name>
</gene>
<dbReference type="EMBL" id="CP001326">
    <property type="protein sequence ID" value="ACO63605.1"/>
    <property type="molecule type" value="Genomic_DNA"/>
</dbReference>
<dbReference type="GO" id="GO:0005634">
    <property type="term" value="C:nucleus"/>
    <property type="evidence" value="ECO:0007669"/>
    <property type="project" value="TreeGrafter"/>
</dbReference>
<feature type="region of interest" description="Disordered" evidence="4">
    <location>
        <begin position="655"/>
        <end position="691"/>
    </location>
</feature>
<feature type="region of interest" description="Disordered" evidence="4">
    <location>
        <begin position="411"/>
        <end position="438"/>
    </location>
</feature>
<reference evidence="6 7" key="1">
    <citation type="journal article" date="2009" name="Science">
        <title>Green evolution and dynamic adaptations revealed by genomes of the marine picoeukaryotes Micromonas.</title>
        <authorList>
            <person name="Worden A.Z."/>
            <person name="Lee J.H."/>
            <person name="Mock T."/>
            <person name="Rouze P."/>
            <person name="Simmons M.P."/>
            <person name="Aerts A.L."/>
            <person name="Allen A.E."/>
            <person name="Cuvelier M.L."/>
            <person name="Derelle E."/>
            <person name="Everett M.V."/>
            <person name="Foulon E."/>
            <person name="Grimwood J."/>
            <person name="Gundlach H."/>
            <person name="Henrissat B."/>
            <person name="Napoli C."/>
            <person name="McDonald S.M."/>
            <person name="Parker M.S."/>
            <person name="Rombauts S."/>
            <person name="Salamov A."/>
            <person name="Von Dassow P."/>
            <person name="Badger J.H."/>
            <person name="Coutinho P.M."/>
            <person name="Demir E."/>
            <person name="Dubchak I."/>
            <person name="Gentemann C."/>
            <person name="Eikrem W."/>
            <person name="Gready J.E."/>
            <person name="John U."/>
            <person name="Lanier W."/>
            <person name="Lindquist E.A."/>
            <person name="Lucas S."/>
            <person name="Mayer K.F."/>
            <person name="Moreau H."/>
            <person name="Not F."/>
            <person name="Otillar R."/>
            <person name="Panaud O."/>
            <person name="Pangilinan J."/>
            <person name="Paulsen I."/>
            <person name="Piegu B."/>
            <person name="Poliakov A."/>
            <person name="Robbens S."/>
            <person name="Schmutz J."/>
            <person name="Toulza E."/>
            <person name="Wyss T."/>
            <person name="Zelensky A."/>
            <person name="Zhou K."/>
            <person name="Armbrust E.V."/>
            <person name="Bhattacharya D."/>
            <person name="Goodenough U.W."/>
            <person name="Van de Peer Y."/>
            <person name="Grigoriev I.V."/>
        </authorList>
    </citation>
    <scope>NUCLEOTIDE SEQUENCE [LARGE SCALE GENOMIC DNA]</scope>
    <source>
        <strain evidence="7">RCC299 / NOUM17</strain>
    </source>
</reference>
<dbReference type="GeneID" id="8244004"/>
<evidence type="ECO:0000256" key="1">
    <source>
        <dbReference type="ARBA" id="ARBA00023015"/>
    </source>
</evidence>
<dbReference type="InParanoid" id="C1E7G7"/>
<feature type="domain" description="FHA" evidence="5">
    <location>
        <begin position="859"/>
        <end position="927"/>
    </location>
</feature>
<dbReference type="Gene3D" id="1.10.10.60">
    <property type="entry name" value="Homeodomain-like"/>
    <property type="match status" value="2"/>
</dbReference>
<feature type="region of interest" description="Disordered" evidence="4">
    <location>
        <begin position="1"/>
        <end position="216"/>
    </location>
</feature>
<organism evidence="6 7">
    <name type="scientific">Micromonas commoda (strain RCC299 / NOUM17 / CCMP2709)</name>
    <name type="common">Picoplanktonic green alga</name>
    <dbReference type="NCBI Taxonomy" id="296587"/>
    <lineage>
        <taxon>Eukaryota</taxon>
        <taxon>Viridiplantae</taxon>
        <taxon>Chlorophyta</taxon>
        <taxon>Mamiellophyceae</taxon>
        <taxon>Mamiellales</taxon>
        <taxon>Mamiellaceae</taxon>
        <taxon>Micromonas</taxon>
    </lineage>
</organism>
<keyword evidence="1" id="KW-0805">Transcription regulation</keyword>
<evidence type="ECO:0000256" key="2">
    <source>
        <dbReference type="ARBA" id="ARBA00023163"/>
    </source>
</evidence>
<dbReference type="PANTHER" id="PTHR16088:SF3">
    <property type="entry name" value="GON-4-LIKE PROTEIN"/>
    <property type="match status" value="1"/>
</dbReference>
<feature type="compositionally biased region" description="Acidic residues" evidence="4">
    <location>
        <begin position="138"/>
        <end position="179"/>
    </location>
</feature>
<protein>
    <recommendedName>
        <fullName evidence="5">FHA domain-containing protein</fullName>
    </recommendedName>
</protein>
<feature type="compositionally biased region" description="Acidic residues" evidence="4">
    <location>
        <begin position="1043"/>
        <end position="1076"/>
    </location>
</feature>
<dbReference type="KEGG" id="mis:MICPUN_58997"/>
<feature type="compositionally biased region" description="Low complexity" evidence="4">
    <location>
        <begin position="1020"/>
        <end position="1030"/>
    </location>
</feature>
<proteinExistence type="predicted"/>
<dbReference type="RefSeq" id="XP_002502347.1">
    <property type="nucleotide sequence ID" value="XM_002502301.1"/>
</dbReference>
<evidence type="ECO:0000313" key="6">
    <source>
        <dbReference type="EMBL" id="ACO63605.1"/>
    </source>
</evidence>
<dbReference type="GO" id="GO:0006355">
    <property type="term" value="P:regulation of DNA-templated transcription"/>
    <property type="evidence" value="ECO:0007669"/>
    <property type="project" value="TreeGrafter"/>
</dbReference>
<name>C1E7G7_MICCC</name>
<dbReference type="AlphaFoldDB" id="C1E7G7"/>
<dbReference type="eggNOG" id="ENOG502QQ59">
    <property type="taxonomic scope" value="Eukaryota"/>
</dbReference>
<dbReference type="GO" id="GO:0003712">
    <property type="term" value="F:transcription coregulator activity"/>
    <property type="evidence" value="ECO:0007669"/>
    <property type="project" value="TreeGrafter"/>
</dbReference>
<feature type="compositionally biased region" description="Basic and acidic residues" evidence="4">
    <location>
        <begin position="18"/>
        <end position="30"/>
    </location>
</feature>
<sequence length="1244" mass="135598">MDEERPGEGDGELCLNDDPDHNLESDRGDVTVDSVDVEDTDDEDFDPTKKSQGSSEDDEEDDDEETSIDGDEEEEEDGDEEEEVEDGEDEEDDQDDDVEEGDLDVGEIADVDARPQSPEGVDETARDEDLVEGLPDVSEAEMEELFDSDVTETDDESEKDDDDDDVDDVDDVDEEDEDAEMIHERAHVVEADAPMVEGDSREASSLPPRDEPRDMPVVLTPIHPALRPDEATVPSSSDPLVVGQKRRLLGSLASDDEGADAGPAKRTRANLSLVDIDFDFIERMLPLPDEDAFGEYGEYDDKEEWSNFLSAISLDFQVPEEDDAGARADDEGTGAGSAGDDEEDEEDEDYAVVDPKAARVERRLALATLPPAARRKTKRRKTKYVYRPKSERPQYRERPIYSFVRTRSARQAAERKKRAAEETAAAVPGKPPADIGMSNLGEAAKVSGRPSARPLAPSIPRGDFTPAQVAALHKTIHDHVQLLLQTYARTAWNQTPEAQLVARRTRGLIEQLVHDTKQRLMLKVQSKAPPYPTEWFASPHDAMRAVSENIPAAKARVVHNHDATKWWPKVTHSVFTVLDVAPLRDAHRFIHGVEKAGMYLPVPAGPNVPPPPALVEAAKSSNPAAANAAREEAHRVIGATEAIFGRLSELFRGEGEGSTLPSASALGWGSADTEPSEGGRGKARTRRKPPPNEIVPFYIRVPRSVVAASRPLAPKVNPNLLPRVPHVRIASDDFQLRWLPAEDELLATGILNYGINWELIHRTLLPAKSVKQITQRQKNLCNSTRFKGDNSVKTAKQRVMRPLAAHEIATIQEALFRDGARSGAEDWHRLCSRFLPTRHPSCLERLWREAHPDGPPASYPVGRTNTENEAKDASVQGPTPLASINMIHTSLHDNNTPAILGAPQQPRIDAADASTGANGTLLHPSLLVHGDNEEKARADQGEAVSGRIFGDNSRDGLTDAALSVMLFASEASREAPEIMFEREEMLDSEDDEDEDDGGGSRGGGGVDTQRGAMRRRRRSSGVSRLASVAVGEKRDRAEREALSSDEDEDDGLEREEILSDSESEDAAEQSELEDSASDGAVTAAATGDDAKTSEVMSRQIAPPQLAPSQPDGTRTGILASLDTNPPPDVGVAPAASADAPTTMAGIVASINAAEKSPQQFGAREPLRPVSHAWTRDQDHSILMAAQRSGAKLETWTSLIDKGGGCAGATSDQVAERFAWLCERAKTQKCSKPQAYNRRKSQTTD</sequence>
<dbReference type="Pfam" id="PF21227">
    <property type="entry name" value="Myb_DNA-binding_7"/>
    <property type="match status" value="1"/>
</dbReference>
<evidence type="ECO:0000256" key="4">
    <source>
        <dbReference type="SAM" id="MobiDB-lite"/>
    </source>
</evidence>
<feature type="compositionally biased region" description="Acidic residues" evidence="4">
    <location>
        <begin position="986"/>
        <end position="997"/>
    </location>
</feature>
<evidence type="ECO:0000259" key="5">
    <source>
        <dbReference type="PROSITE" id="PS50006"/>
    </source>
</evidence>
<dbReference type="Proteomes" id="UP000002009">
    <property type="component" value="Chromosome 5"/>
</dbReference>
<feature type="region of interest" description="Disordered" evidence="4">
    <location>
        <begin position="985"/>
        <end position="1136"/>
    </location>
</feature>
<feature type="region of interest" description="Disordered" evidence="4">
    <location>
        <begin position="319"/>
        <end position="356"/>
    </location>
</feature>
<keyword evidence="2" id="KW-0804">Transcription</keyword>
<feature type="region of interest" description="Disordered" evidence="4">
    <location>
        <begin position="368"/>
        <end position="391"/>
    </location>
</feature>
<evidence type="ECO:0000313" key="7">
    <source>
        <dbReference type="Proteomes" id="UP000002009"/>
    </source>
</evidence>